<sequence>MQPLFDKLIGCKASDFFQQLKNALITEQRMFIVTANPETFKTASQDDDFYHLLVAEETTMVPDGIGIVKAAKMLGFDIEERIPGVDIATQLLQHAQELEKSVYLFGAKPEVIEKMKRLMQERYPQAKLVGTCDGYVKDKDEVFETIAQLKPDVVLVALGIPAQENLIYRHLQSFSKGIIVGVGGSFDVISGTKKRAPKFFIKLNLEWLYRILKEPSRWKRFFKNNWGFILEVRNMKKRG</sequence>
<dbReference type="AlphaFoldDB" id="A0AAW5KEF8"/>
<dbReference type="PANTHER" id="PTHR34136:SF1">
    <property type="entry name" value="UDP-N-ACETYL-D-MANNOSAMINURONIC ACID TRANSFERASE"/>
    <property type="match status" value="1"/>
</dbReference>
<dbReference type="PANTHER" id="PTHR34136">
    <property type="match status" value="1"/>
</dbReference>
<keyword evidence="2" id="KW-0808">Transferase</keyword>
<name>A0AAW5KEF8_9FIRM</name>
<dbReference type="Pfam" id="PF03808">
    <property type="entry name" value="Glyco_tran_WecG"/>
    <property type="match status" value="1"/>
</dbReference>
<gene>
    <name evidence="3" type="ORF">NE646_01595</name>
</gene>
<dbReference type="InterPro" id="IPR004629">
    <property type="entry name" value="WecG_TagA_CpsF"/>
</dbReference>
<reference evidence="3" key="1">
    <citation type="submission" date="2022-06" db="EMBL/GenBank/DDBJ databases">
        <title>Isolation of gut microbiota from human fecal samples.</title>
        <authorList>
            <person name="Pamer E.G."/>
            <person name="Barat B."/>
            <person name="Waligurski E."/>
            <person name="Medina S."/>
            <person name="Paddock L."/>
            <person name="Mostad J."/>
        </authorList>
    </citation>
    <scope>NUCLEOTIDE SEQUENCE</scope>
    <source>
        <strain evidence="3">DFI.7.96</strain>
    </source>
</reference>
<evidence type="ECO:0000256" key="2">
    <source>
        <dbReference type="ARBA" id="ARBA00022679"/>
    </source>
</evidence>
<protein>
    <submittedName>
        <fullName evidence="3">WecB/TagA/CpsF family glycosyltransferase</fullName>
    </submittedName>
</protein>
<dbReference type="NCBIfam" id="TIGR00696">
    <property type="entry name" value="wecG_tagA_cpsF"/>
    <property type="match status" value="1"/>
</dbReference>
<organism evidence="3 4">
    <name type="scientific">Bittarella massiliensis</name>
    <name type="common">ex Durand et al. 2017</name>
    <dbReference type="NCBI Taxonomy" id="1720313"/>
    <lineage>
        <taxon>Bacteria</taxon>
        <taxon>Bacillati</taxon>
        <taxon>Bacillota</taxon>
        <taxon>Clostridia</taxon>
        <taxon>Eubacteriales</taxon>
        <taxon>Oscillospiraceae</taxon>
        <taxon>Bittarella (ex Durand et al. 2017)</taxon>
    </lineage>
</organism>
<keyword evidence="1" id="KW-0328">Glycosyltransferase</keyword>
<accession>A0AAW5KEF8</accession>
<dbReference type="GO" id="GO:0016758">
    <property type="term" value="F:hexosyltransferase activity"/>
    <property type="evidence" value="ECO:0007669"/>
    <property type="project" value="TreeGrafter"/>
</dbReference>
<dbReference type="Proteomes" id="UP001205063">
    <property type="component" value="Unassembled WGS sequence"/>
</dbReference>
<dbReference type="CDD" id="cd06533">
    <property type="entry name" value="Glyco_transf_WecG_TagA"/>
    <property type="match status" value="1"/>
</dbReference>
<evidence type="ECO:0000313" key="4">
    <source>
        <dbReference type="Proteomes" id="UP001205063"/>
    </source>
</evidence>
<dbReference type="RefSeq" id="WP_256135254.1">
    <property type="nucleotide sequence ID" value="NZ_JANGAB010000001.1"/>
</dbReference>
<evidence type="ECO:0000256" key="1">
    <source>
        <dbReference type="ARBA" id="ARBA00022676"/>
    </source>
</evidence>
<proteinExistence type="predicted"/>
<comment type="caution">
    <text evidence="3">The sequence shown here is derived from an EMBL/GenBank/DDBJ whole genome shotgun (WGS) entry which is preliminary data.</text>
</comment>
<evidence type="ECO:0000313" key="3">
    <source>
        <dbReference type="EMBL" id="MCQ4948364.1"/>
    </source>
</evidence>
<dbReference type="EMBL" id="JANGAB010000001">
    <property type="protein sequence ID" value="MCQ4948364.1"/>
    <property type="molecule type" value="Genomic_DNA"/>
</dbReference>